<feature type="compositionally biased region" description="Pro residues" evidence="1">
    <location>
        <begin position="1817"/>
        <end position="1837"/>
    </location>
</feature>
<keyword evidence="4" id="KW-1185">Reference proteome</keyword>
<feature type="compositionally biased region" description="Pro residues" evidence="1">
    <location>
        <begin position="727"/>
        <end position="744"/>
    </location>
</feature>
<feature type="compositionally biased region" description="Gly residues" evidence="1">
    <location>
        <begin position="652"/>
        <end position="671"/>
    </location>
</feature>
<feature type="region of interest" description="Disordered" evidence="1">
    <location>
        <begin position="2060"/>
        <end position="2102"/>
    </location>
</feature>
<feature type="compositionally biased region" description="Gly residues" evidence="1">
    <location>
        <begin position="1441"/>
        <end position="1452"/>
    </location>
</feature>
<feature type="compositionally biased region" description="Low complexity" evidence="1">
    <location>
        <begin position="2318"/>
        <end position="2327"/>
    </location>
</feature>
<feature type="region of interest" description="Disordered" evidence="1">
    <location>
        <begin position="1154"/>
        <end position="1208"/>
    </location>
</feature>
<feature type="compositionally biased region" description="Pro residues" evidence="1">
    <location>
        <begin position="1112"/>
        <end position="1123"/>
    </location>
</feature>
<feature type="compositionally biased region" description="Basic residues" evidence="1">
    <location>
        <begin position="2069"/>
        <end position="2082"/>
    </location>
</feature>
<feature type="compositionally biased region" description="Low complexity" evidence="1">
    <location>
        <begin position="1052"/>
        <end position="1064"/>
    </location>
</feature>
<reference evidence="3" key="1">
    <citation type="journal article" date="2022" name="bioRxiv">
        <title>Genomics of Preaxostyla Flagellates Illuminates Evolutionary Transitions and the Path Towards Mitochondrial Loss.</title>
        <authorList>
            <person name="Novak L.V.F."/>
            <person name="Treitli S.C."/>
            <person name="Pyrih J."/>
            <person name="Halakuc P."/>
            <person name="Pipaliya S.V."/>
            <person name="Vacek V."/>
            <person name="Brzon O."/>
            <person name="Soukal P."/>
            <person name="Eme L."/>
            <person name="Dacks J.B."/>
            <person name="Karnkowska A."/>
            <person name="Elias M."/>
            <person name="Hampl V."/>
        </authorList>
    </citation>
    <scope>NUCLEOTIDE SEQUENCE</scope>
    <source>
        <strain evidence="3">RCP-MX</strain>
    </source>
</reference>
<proteinExistence type="predicted"/>
<feature type="region of interest" description="Disordered" evidence="1">
    <location>
        <begin position="1648"/>
        <end position="1667"/>
    </location>
</feature>
<feature type="region of interest" description="Disordered" evidence="1">
    <location>
        <begin position="1052"/>
        <end position="1140"/>
    </location>
</feature>
<feature type="region of interest" description="Disordered" evidence="1">
    <location>
        <begin position="1358"/>
        <end position="1424"/>
    </location>
</feature>
<feature type="region of interest" description="Disordered" evidence="1">
    <location>
        <begin position="697"/>
        <end position="750"/>
    </location>
</feature>
<feature type="region of interest" description="Disordered" evidence="1">
    <location>
        <begin position="911"/>
        <end position="944"/>
    </location>
</feature>
<evidence type="ECO:0000259" key="2">
    <source>
        <dbReference type="Pfam" id="PF12257"/>
    </source>
</evidence>
<organism evidence="3 4">
    <name type="scientific">Paratrimastix pyriformis</name>
    <dbReference type="NCBI Taxonomy" id="342808"/>
    <lineage>
        <taxon>Eukaryota</taxon>
        <taxon>Metamonada</taxon>
        <taxon>Preaxostyla</taxon>
        <taxon>Paratrimastigidae</taxon>
        <taxon>Paratrimastix</taxon>
    </lineage>
</organism>
<feature type="compositionally biased region" description="Low complexity" evidence="1">
    <location>
        <begin position="2160"/>
        <end position="2172"/>
    </location>
</feature>
<feature type="compositionally biased region" description="Gly residues" evidence="1">
    <location>
        <begin position="2233"/>
        <end position="2248"/>
    </location>
</feature>
<feature type="region of interest" description="Disordered" evidence="1">
    <location>
        <begin position="1441"/>
        <end position="1622"/>
    </location>
</feature>
<protein>
    <recommendedName>
        <fullName evidence="2">Vacuolar membrane-associated protein Iml1 N-terminal domain-containing protein</fullName>
    </recommendedName>
</protein>
<gene>
    <name evidence="3" type="ORF">PAPYR_1848</name>
</gene>
<dbReference type="PANTHER" id="PTHR13179">
    <property type="entry name" value="DEP DOMAIN CONTAINING PROTEIN 5"/>
    <property type="match status" value="1"/>
</dbReference>
<feature type="compositionally biased region" description="Polar residues" evidence="1">
    <location>
        <begin position="2189"/>
        <end position="2198"/>
    </location>
</feature>
<feature type="compositionally biased region" description="Low complexity" evidence="1">
    <location>
        <begin position="1584"/>
        <end position="1602"/>
    </location>
</feature>
<evidence type="ECO:0000313" key="3">
    <source>
        <dbReference type="EMBL" id="KAJ4461716.1"/>
    </source>
</evidence>
<feature type="domain" description="Vacuolar membrane-associated protein Iml1 N-terminal" evidence="2">
    <location>
        <begin position="105"/>
        <end position="231"/>
    </location>
</feature>
<dbReference type="EMBL" id="JAPMOS010000006">
    <property type="protein sequence ID" value="KAJ4461716.1"/>
    <property type="molecule type" value="Genomic_DNA"/>
</dbReference>
<feature type="compositionally biased region" description="Pro residues" evidence="1">
    <location>
        <begin position="1193"/>
        <end position="1206"/>
    </location>
</feature>
<feature type="compositionally biased region" description="Pro residues" evidence="1">
    <location>
        <begin position="1169"/>
        <end position="1186"/>
    </location>
</feature>
<dbReference type="Pfam" id="PF12257">
    <property type="entry name" value="IML1"/>
    <property type="match status" value="1"/>
</dbReference>
<sequence length="2674" mass="276973">MMYFRHQRCHVSPEDVILGVPHWRFLDGIPTICCITPFPNSSEISPRVFPLTVVFVGDGGQFISLNTEVLKLLGLRSGDAVSIEWFRDFADTLHLYPQLEAMTAEIVVQRQHYTPVELIRFRRGLWPRCIRRDCVLESHSIEGQVRSFRSFSGTGNPTAVISSRTSVSIVSASGDVVVMTQISRELGQFEVAGAGTGWEVMEKKFWEPLLGAWAAEGLNHTLTVILFTRTLLYPPPPPPPPPPVTPATPLASLSLARPVPVIPTSFSVGLSELPVPSPGPSPTPSSSPGLLLMGGVGLSPCSSAASLVINSPLPRTPPPFVSPSAGSPLAEVASFIARGPLATPSPLGTSLLPSPSATPAGRSGALATSTAGRAAIVLPSGSAPPEAAWSSATDFFRGVEEVSLDGDGQAYMDHFHIALHRTPGRTFPGGWLGVLARLRLEWQAFPARVESHLGTVLPPGSRHVTSTAACGNFAEALLMGLDLCAQRRRDHGLGPCTGQALIMYTPGRAAFRVTSPELLHLVQGRLEGDLRRHNMHSPALFPSHYPPFIPPLGSPASSPSVAGLAGMRGAPLSFGPPSSTALLPPSSGSPLLALPAFPTSRAAGGPVGGMAARGGLGGGPGEALTYMQAHFGYTPQQLPSRGSMTTGRFGEPEGGPGGGEGRAGDETGGAGGDEERSQARLVAERWAAQGGLVAQPALVCFPSPPPPPPARQQQKQQQKHSTSTDLPSPPPAVPPTPMPRPPGEPLRRVPDAQCFDYPVLAPDAVGLHLVMARTPPTAHWGVPLFYSSVPLRPGPAASTSTAGAAASAGPTPCPSPAPTPQAAASEDPQPQGSSAASPEPSVAFLARQRSMQRRQQRQQEELAVALIQQQQQQQADVKGPAGAESPLSPRRPSEPTEAELFHRTREALARSGQVPVRRPPRMGPGADAISPYPQRTGPARRQRPVVDPQLAARYEKKAADLVRPGPTPTPTAASFRPTPSAPLTVCGLCRVRRQYFDPTRWSSLTCLSVATRPARRPPEGPLPSLGYLLSVGLPRTSPLAAADLIDFPYGPRPAATTPARPPAAAHRKGEAPLGSSPAQTQHRKAPAAAARHPLRTATSAPPVPSAGTRPSAPLPPSPPPGPPGLAVESSQPQDAHGPPRARVPFLERLLRAQQAAPLASPNASAASPAAPPTPRELPPPADPPTAPRATSRHPPPFPSPAAPPQPHRGLWANRAGLLRLGCAPVGTCLGGLLFGPEGDPLATRYLEGLLLGPPSVAPSAQPPPQQQQRLLPPGEGEVALRRRHLDLVRGRAPSPRLEQLLGLATPRWARAARQEGGGGGPQQAQEAATGRLLVGVRYAGLLFDPLLAIPPARPACCPKQLPRAHPHHPRGPQDAAPLPPPTPPPGREPGRELFCPFAATLQNGPPPSAAPGPPRAPPAGVPEGGHAIRWALVPLRGRGAGQGLASGRGGGALSEEAEAARQPAGGDDDQEADGWWGGLGLGLGDEAGDGEQELPSPTGSSSSSASAAMSAASSGDDSSGCGSFDGCSAPPSPGGSLVAAGPAATTGGPLVGSTGACSGDDEPRSGSRGTPEAAEPGLPPPQEAAGPLATPTRPAATGAATPQRWWAQGRPRPASLRTPLGSRRIRRPHVEPCASCRSLHMLLSDLLTASATGPPPQPQPSAFGGLSQPWDLADGAPQCAFYALCSTAPQAEPGAPTAPAILPPPRPLGGPALLRLADLTPARGSPLGRPSAAAAAQSPIAAWSASPQGASLLEAVARLDGLLGSLAAQVVRPASVAALPMPPPPLLAEARPPSAAPRIHIGPTQLDPAQPLAATPTPAPTPAPTPTPTPAPTPPLALPGGGAPARARAGDSDPIETRRAPWFAQVRTAVGCPPPADPAIAPPPSRSAPPAVHTAAPDGCRPVPLWPPHSSRRRPAPRAGLPCPPLAYLRADEHPAATMGGTERWGEVAGATAGASPRLAMGPSMDMDDEAPSLLWSSVHIRIGPPALAARPFPAPDPPQAGGVVAASPAGAVSPAPVPIPARHHHFAWVGPCLLAPTSLHPPLASDLALRPRRRCPGCGRLLEEAGRPRRPRQPAHGHGHGRTPSDNRGLTAPRAPVAAPLGLHPGLGVGLDLERSAPDAPFKDCGCGCSTCGEYRGWRALTRHHLRWGSSLWRSLGTDADPSQAQAQAQGPSPPAAEGPKGALLPGETSSRPQQQAAVAPWEAQDVCEAALEAQAQGTEWERLHTLTSSGGPPGEATGGDGAGGEPGSDALGRRSSPAPKARAVPNPGTGPLDKDKDPPPATGPASGRGGLFKGLFGSRSAGVPVAPPAPRTGPLAASTAAAASSDGRPPDLVLGPVRCLRYCCRARPEALMTVRYDNYHLCGALGAFHLELHWGPSAHEMAAPWRRRLRRCARRWGWALIPVPVSAGAVESVGAEEATGGFAAVPLAGRGAAFLLDRPAQARPFEQYLTGRLGFVWDNAAQQVATRLRHLWGHRPWPSAPATPSASPTPSPAVLLASLPASPGYRLGILPPSPLALVGALGVHGRAGVDRDRAAAPRAVWADPEAAEAEADMAQQQPDDLRRPEDGPQARWCVLPGEEGPPLPADRAAAPSMADEGRWCGARYLSPEGALFVERTDPCRFVCYPNSALGMDHDRLGRTWARTRGRLLRRLARLRRQPTAEPPPPSPSKGRQ</sequence>
<dbReference type="PANTHER" id="PTHR13179:SF8">
    <property type="entry name" value="GATOR COMPLEX PROTEIN DEPDC5"/>
    <property type="match status" value="1"/>
</dbReference>
<feature type="compositionally biased region" description="Pro residues" evidence="1">
    <location>
        <begin position="1377"/>
        <end position="1387"/>
    </location>
</feature>
<dbReference type="InterPro" id="IPR027244">
    <property type="entry name" value="IML1"/>
</dbReference>
<feature type="region of interest" description="Disordered" evidence="1">
    <location>
        <begin position="865"/>
        <end position="898"/>
    </location>
</feature>
<feature type="region of interest" description="Disordered" evidence="1">
    <location>
        <begin position="2158"/>
        <end position="2204"/>
    </location>
</feature>
<feature type="compositionally biased region" description="Polar residues" evidence="1">
    <location>
        <begin position="634"/>
        <end position="645"/>
    </location>
</feature>
<name>A0ABQ8UUG5_9EUKA</name>
<feature type="compositionally biased region" description="Low complexity" evidence="1">
    <location>
        <begin position="794"/>
        <end position="810"/>
    </location>
</feature>
<dbReference type="Proteomes" id="UP001141327">
    <property type="component" value="Unassembled WGS sequence"/>
</dbReference>
<feature type="compositionally biased region" description="Low complexity" evidence="1">
    <location>
        <begin position="1499"/>
        <end position="1529"/>
    </location>
</feature>
<feature type="compositionally biased region" description="Pro residues" evidence="1">
    <location>
        <begin position="1404"/>
        <end position="1420"/>
    </location>
</feature>
<comment type="caution">
    <text evidence="3">The sequence shown here is derived from an EMBL/GenBank/DDBJ whole genome shotgun (WGS) entry which is preliminary data.</text>
</comment>
<feature type="region of interest" description="Disordered" evidence="1">
    <location>
        <begin position="1790"/>
        <end position="1853"/>
    </location>
</feature>
<feature type="region of interest" description="Disordered" evidence="1">
    <location>
        <begin position="2546"/>
        <end position="2568"/>
    </location>
</feature>
<accession>A0ABQ8UUG5</accession>
<feature type="region of interest" description="Disordered" evidence="1">
    <location>
        <begin position="1253"/>
        <end position="1272"/>
    </location>
</feature>
<dbReference type="InterPro" id="IPR048255">
    <property type="entry name" value="IML1_N"/>
</dbReference>
<feature type="region of interest" description="Disordered" evidence="1">
    <location>
        <begin position="634"/>
        <end position="678"/>
    </location>
</feature>
<feature type="compositionally biased region" description="Low complexity" evidence="1">
    <location>
        <begin position="1154"/>
        <end position="1168"/>
    </location>
</feature>
<evidence type="ECO:0000256" key="1">
    <source>
        <dbReference type="SAM" id="MobiDB-lite"/>
    </source>
</evidence>
<evidence type="ECO:0000313" key="4">
    <source>
        <dbReference type="Proteomes" id="UP001141327"/>
    </source>
</evidence>
<feature type="compositionally biased region" description="Low complexity" evidence="1">
    <location>
        <begin position="1537"/>
        <end position="1552"/>
    </location>
</feature>
<feature type="region of interest" description="Disordered" evidence="1">
    <location>
        <begin position="793"/>
        <end position="841"/>
    </location>
</feature>
<feature type="compositionally biased region" description="Pro residues" evidence="1">
    <location>
        <begin position="2662"/>
        <end position="2674"/>
    </location>
</feature>
<feature type="region of interest" description="Disordered" evidence="1">
    <location>
        <begin position="2653"/>
        <end position="2674"/>
    </location>
</feature>
<feature type="compositionally biased region" description="Gly residues" evidence="1">
    <location>
        <begin position="1475"/>
        <end position="1485"/>
    </location>
</feature>
<feature type="compositionally biased region" description="Low complexity" evidence="1">
    <location>
        <begin position="1086"/>
        <end position="1098"/>
    </location>
</feature>
<feature type="region of interest" description="Disordered" evidence="1">
    <location>
        <begin position="2226"/>
        <end position="2330"/>
    </location>
</feature>